<feature type="site" description="Cleavage; by autolysis" evidence="5">
    <location>
        <begin position="184"/>
        <end position="185"/>
    </location>
</feature>
<dbReference type="InterPro" id="IPR050295">
    <property type="entry name" value="Plant_2OG-oxidoreductases"/>
</dbReference>
<dbReference type="PROSITE" id="PS51471">
    <property type="entry name" value="FE2OG_OXY"/>
    <property type="match status" value="1"/>
</dbReference>
<evidence type="ECO:0000256" key="2">
    <source>
        <dbReference type="ARBA" id="ARBA00022723"/>
    </source>
</evidence>
<evidence type="ECO:0000313" key="8">
    <source>
        <dbReference type="EMBL" id="THH17296.1"/>
    </source>
</evidence>
<dbReference type="Gene3D" id="3.60.20.30">
    <property type="entry name" value="(Glycosyl)asparaginase"/>
    <property type="match status" value="1"/>
</dbReference>
<evidence type="ECO:0000256" key="5">
    <source>
        <dbReference type="PIRSR" id="PIRSR600246-3"/>
    </source>
</evidence>
<keyword evidence="3" id="KW-0408">Iron</keyword>
<comment type="caution">
    <text evidence="8">The sequence shown here is derived from an EMBL/GenBank/DDBJ whole genome shotgun (WGS) entry which is preliminary data.</text>
</comment>
<dbReference type="Pfam" id="PF14226">
    <property type="entry name" value="DIOX_N"/>
    <property type="match status" value="1"/>
</dbReference>
<dbReference type="Pfam" id="PF03171">
    <property type="entry name" value="2OG-FeII_Oxy"/>
    <property type="match status" value="1"/>
</dbReference>
<evidence type="ECO:0000259" key="7">
    <source>
        <dbReference type="PROSITE" id="PS51471"/>
    </source>
</evidence>
<dbReference type="InterPro" id="IPR000246">
    <property type="entry name" value="Peptidase_T2"/>
</dbReference>
<dbReference type="InterPro" id="IPR044861">
    <property type="entry name" value="IPNS-like_FE2OG_OXY"/>
</dbReference>
<dbReference type="SUPFAM" id="SSF56235">
    <property type="entry name" value="N-terminal nucleophile aminohydrolases (Ntn hydrolases)"/>
    <property type="match status" value="1"/>
</dbReference>
<dbReference type="PANTHER" id="PTHR47991">
    <property type="entry name" value="OXOGLUTARATE/IRON-DEPENDENT DIOXYGENASE"/>
    <property type="match status" value="1"/>
</dbReference>
<dbReference type="InterPro" id="IPR029055">
    <property type="entry name" value="Ntn_hydrolases_N"/>
</dbReference>
<dbReference type="Gene3D" id="2.60.120.330">
    <property type="entry name" value="B-lactam Antibiotic, Isopenicillin N Synthase, Chain"/>
    <property type="match status" value="1"/>
</dbReference>
<gene>
    <name evidence="8" type="ORF">EW146_g3500</name>
</gene>
<dbReference type="GO" id="GO:0016787">
    <property type="term" value="F:hydrolase activity"/>
    <property type="evidence" value="ECO:0007669"/>
    <property type="project" value="InterPro"/>
</dbReference>
<organism evidence="8 9">
    <name type="scientific">Bondarzewia mesenterica</name>
    <dbReference type="NCBI Taxonomy" id="1095465"/>
    <lineage>
        <taxon>Eukaryota</taxon>
        <taxon>Fungi</taxon>
        <taxon>Dikarya</taxon>
        <taxon>Basidiomycota</taxon>
        <taxon>Agaricomycotina</taxon>
        <taxon>Agaricomycetes</taxon>
        <taxon>Russulales</taxon>
        <taxon>Bondarzewiaceae</taxon>
        <taxon>Bondarzewia</taxon>
    </lineage>
</organism>
<dbReference type="InterPro" id="IPR026992">
    <property type="entry name" value="DIOX_N"/>
</dbReference>
<feature type="domain" description="Fe2OG dioxygenase" evidence="7">
    <location>
        <begin position="518"/>
        <end position="626"/>
    </location>
</feature>
<sequence length="679" mass="74161">MPFDDRPTESNDSLTLLHLKPLSPIIEQAQLVGDQRDRRVSPVNLSPLTPGTPASLDHGDHASTYSTFLKRPLKRSISQASSRSLRTVGTDPAPTLPHLDLRPPFVASHRAGPQLFSTVYEDAVSECTDSFITARTDAASDHSPEPNSDPDPHPFGCTVEWPLRVEATMSAPNAVPAHPVTHLETVGVIALDMHGHLAAAGSTGGVLGKSVGCIGDTCVIGSGLYTDTVSALVCSGAGDIILSIAVASRIAADAHHEPLSALGASNLIFPSRELLRTMRCARYQPGWARMCRVDWMIGPQHMGASVLPLCRPFLSQWPLRICTVSQYCHAILPGHYDSVDNFSSVPVLDYALLSSPATRPTFIAHLRNALINIGFLYLSHPPVTPGDIDTLVAYVPRLFALPQESKGAIQMANSQHFLGYSRLGVERTKGASDQREQFDFATPHVNVWKEGDPEFLKLWGPSQASIMPNFWPKEEELPGFKDTLLRYLDQVQKLSYEFIELIAEALGLSPHGLDHFFDPDELMQHRAKIVKYPSLDEVPSDQGVGPHFDGGFLTFLYQASSHPGLQVQNLSGQWIDVPPIPYTFVINIGKGLEAVTQGLARATSHRVLSPAKGSTPRYSIPFFQNIGQNLRLSESVLQFPPEVLKLKEERGEPATTASANFSEYDREPSGLVQLIGRVK</sequence>
<dbReference type="GO" id="GO:0046872">
    <property type="term" value="F:metal ion binding"/>
    <property type="evidence" value="ECO:0007669"/>
    <property type="project" value="UniProtKB-KW"/>
</dbReference>
<evidence type="ECO:0000256" key="1">
    <source>
        <dbReference type="ARBA" id="ARBA00008056"/>
    </source>
</evidence>
<dbReference type="InterPro" id="IPR005123">
    <property type="entry name" value="Oxoglu/Fe-dep_dioxygenase_dom"/>
</dbReference>
<evidence type="ECO:0000256" key="6">
    <source>
        <dbReference type="SAM" id="MobiDB-lite"/>
    </source>
</evidence>
<keyword evidence="2" id="KW-0479">Metal-binding</keyword>
<protein>
    <recommendedName>
        <fullName evidence="7">Fe2OG dioxygenase domain-containing protein</fullName>
    </recommendedName>
</protein>
<proteinExistence type="inferred from homology"/>
<dbReference type="Pfam" id="PF01112">
    <property type="entry name" value="Asparaginase_2"/>
    <property type="match status" value="1"/>
</dbReference>
<feature type="active site" description="Nucleophile" evidence="4">
    <location>
        <position position="185"/>
    </location>
</feature>
<accession>A0A4S4LXD0</accession>
<dbReference type="InterPro" id="IPR027443">
    <property type="entry name" value="IPNS-like_sf"/>
</dbReference>
<evidence type="ECO:0000313" key="9">
    <source>
        <dbReference type="Proteomes" id="UP000310158"/>
    </source>
</evidence>
<dbReference type="Proteomes" id="UP000310158">
    <property type="component" value="Unassembled WGS sequence"/>
</dbReference>
<dbReference type="AlphaFoldDB" id="A0A4S4LXD0"/>
<keyword evidence="9" id="KW-1185">Reference proteome</keyword>
<evidence type="ECO:0000256" key="3">
    <source>
        <dbReference type="ARBA" id="ARBA00023004"/>
    </source>
</evidence>
<dbReference type="SUPFAM" id="SSF51197">
    <property type="entry name" value="Clavaminate synthase-like"/>
    <property type="match status" value="1"/>
</dbReference>
<evidence type="ECO:0000256" key="4">
    <source>
        <dbReference type="PIRSR" id="PIRSR600246-1"/>
    </source>
</evidence>
<comment type="similarity">
    <text evidence="1">Belongs to the iron/ascorbate-dependent oxidoreductase family.</text>
</comment>
<dbReference type="EMBL" id="SGPL01000117">
    <property type="protein sequence ID" value="THH17296.1"/>
    <property type="molecule type" value="Genomic_DNA"/>
</dbReference>
<dbReference type="OrthoDB" id="288590at2759"/>
<feature type="region of interest" description="Disordered" evidence="6">
    <location>
        <begin position="136"/>
        <end position="155"/>
    </location>
</feature>
<feature type="region of interest" description="Disordered" evidence="6">
    <location>
        <begin position="33"/>
        <end position="62"/>
    </location>
</feature>
<reference evidence="8 9" key="1">
    <citation type="submission" date="2019-02" db="EMBL/GenBank/DDBJ databases">
        <title>Genome sequencing of the rare red list fungi Bondarzewia mesenterica.</title>
        <authorList>
            <person name="Buettner E."/>
            <person name="Kellner H."/>
        </authorList>
    </citation>
    <scope>NUCLEOTIDE SEQUENCE [LARGE SCALE GENOMIC DNA]</scope>
    <source>
        <strain evidence="8 9">DSM 108281</strain>
    </source>
</reference>
<name>A0A4S4LXD0_9AGAM</name>